<comment type="caution">
    <text evidence="1">The sequence shown here is derived from an EMBL/GenBank/DDBJ whole genome shotgun (WGS) entry which is preliminary data.</text>
</comment>
<accession>A0A8J3I3Y5</accession>
<organism evidence="1 2">
    <name type="scientific">Ktedonospora formicarum</name>
    <dbReference type="NCBI Taxonomy" id="2778364"/>
    <lineage>
        <taxon>Bacteria</taxon>
        <taxon>Bacillati</taxon>
        <taxon>Chloroflexota</taxon>
        <taxon>Ktedonobacteria</taxon>
        <taxon>Ktedonobacterales</taxon>
        <taxon>Ktedonobacteraceae</taxon>
        <taxon>Ktedonospora</taxon>
    </lineage>
</organism>
<sequence length="299" mass="34501">MSENHSLSMYAVRNENIDEWFFPLSFAGESKTCIEEKEKHMSELKKTTCKTLKENLTQYSLLEILHHEVGNGLAVISGYTQMLQRARFSSSSLESEASCAYLTKLEQRMVQLNEFLTHIRKFVFQPSDTRFCEKLITTDLAILVQQVFERLAPLYAEKPIEVHFPSQQLCVRCDVLWIEFVLEHVLSHNMAFHEGPSSLHLTLECHKTAVQERGEARMGIHICMRHPKRSHVTRSDIFGSWSQTLDQHDQDICMSLCEDILQMHGGRIWSELKSRRMFSMYIALPLSVMSASSSEPVVE</sequence>
<dbReference type="InterPro" id="IPR036890">
    <property type="entry name" value="HATPase_C_sf"/>
</dbReference>
<proteinExistence type="predicted"/>
<dbReference type="Gene3D" id="3.30.565.10">
    <property type="entry name" value="Histidine kinase-like ATPase, C-terminal domain"/>
    <property type="match status" value="1"/>
</dbReference>
<reference evidence="1" key="1">
    <citation type="submission" date="2020-10" db="EMBL/GenBank/DDBJ databases">
        <title>Taxonomic study of unclassified bacteria belonging to the class Ktedonobacteria.</title>
        <authorList>
            <person name="Yabe S."/>
            <person name="Wang C.M."/>
            <person name="Zheng Y."/>
            <person name="Sakai Y."/>
            <person name="Cavaletti L."/>
            <person name="Monciardini P."/>
            <person name="Donadio S."/>
        </authorList>
    </citation>
    <scope>NUCLEOTIDE SEQUENCE</scope>
    <source>
        <strain evidence="1">SOSP1-1</strain>
    </source>
</reference>
<keyword evidence="2" id="KW-1185">Reference proteome</keyword>
<evidence type="ECO:0000313" key="2">
    <source>
        <dbReference type="Proteomes" id="UP000612362"/>
    </source>
</evidence>
<dbReference type="AlphaFoldDB" id="A0A8J3I3Y5"/>
<dbReference type="RefSeq" id="WP_220196413.1">
    <property type="nucleotide sequence ID" value="NZ_BNJF01000002.1"/>
</dbReference>
<name>A0A8J3I3Y5_9CHLR</name>
<dbReference type="Proteomes" id="UP000612362">
    <property type="component" value="Unassembled WGS sequence"/>
</dbReference>
<evidence type="ECO:0000313" key="1">
    <source>
        <dbReference type="EMBL" id="GHO47101.1"/>
    </source>
</evidence>
<protein>
    <submittedName>
        <fullName evidence="1">Uncharacterized protein</fullName>
    </submittedName>
</protein>
<gene>
    <name evidence="1" type="ORF">KSX_52640</name>
</gene>
<dbReference type="EMBL" id="BNJF01000002">
    <property type="protein sequence ID" value="GHO47101.1"/>
    <property type="molecule type" value="Genomic_DNA"/>
</dbReference>